<protein>
    <submittedName>
        <fullName evidence="2">Uncharacterized protein</fullName>
    </submittedName>
</protein>
<evidence type="ECO:0000313" key="3">
    <source>
        <dbReference type="Proteomes" id="UP001193389"/>
    </source>
</evidence>
<gene>
    <name evidence="2" type="ORF">AQPE_0365</name>
</gene>
<accession>A0A5K7S3S6</accession>
<keyword evidence="1" id="KW-0812">Transmembrane</keyword>
<evidence type="ECO:0000313" key="2">
    <source>
        <dbReference type="EMBL" id="BBE16228.1"/>
    </source>
</evidence>
<reference evidence="2" key="1">
    <citation type="journal article" date="2020" name="Int. J. Syst. Evol. Microbiol.">
        <title>Aquipluma nitroreducens gen. nov. sp. nov., a novel facultatively anaerobic bacterium isolated from a freshwater lake.</title>
        <authorList>
            <person name="Watanabe M."/>
            <person name="Kojima H."/>
            <person name="Fukui M."/>
        </authorList>
    </citation>
    <scope>NUCLEOTIDE SEQUENCE</scope>
    <source>
        <strain evidence="2">MeG22</strain>
    </source>
</reference>
<dbReference type="SUPFAM" id="SSF53756">
    <property type="entry name" value="UDP-Glycosyltransferase/glycogen phosphorylase"/>
    <property type="match status" value="1"/>
</dbReference>
<keyword evidence="1" id="KW-0472">Membrane</keyword>
<sequence>MRKKSSIGNSMNYIFFLLRNEDLNFLSQISGTKNYNYPIIRGIIVFFGGFIKSLKDMRLKINHPNKYTIFLYWNSINNKSVIDPISNIIDNSGTISFKNKADIKLFGFGAYFISLLYFPIVLYQYFNEKNSGLRNVYKYRFAYVWRSFGLYIYLRSFFSSCKNKVLVIPNDHEFKARIIRLAAFEKKVPTVYIQHASISPYFPPLDFEYAFLDGEDALEKYSKIGNSDTIVFLTGNAKYDDWFSVINRSTIITNLGICPGIIDGVAEVQTLIIFIKSKFPNIKLFLRPHPSDKRIEIWKTITGDLNVEMNDSVHCSSFDFLKSTDAIIACESNIHLEAAILNVIPIYYNFQETVIYNDVYGFLKKRLVYDCQKSFELINILLDEILNSKPDVSHKIKPYIDTASTKYQGCSASLMAKLVVEIQNKKIDFSIWEKCREYHNIRAYKLRIEV</sequence>
<feature type="transmembrane region" description="Helical" evidence="1">
    <location>
        <begin position="105"/>
        <end position="125"/>
    </location>
</feature>
<dbReference type="Proteomes" id="UP001193389">
    <property type="component" value="Chromosome"/>
</dbReference>
<name>A0A5K7S3S6_9BACT</name>
<keyword evidence="3" id="KW-1185">Reference proteome</keyword>
<keyword evidence="1" id="KW-1133">Transmembrane helix</keyword>
<evidence type="ECO:0000256" key="1">
    <source>
        <dbReference type="SAM" id="Phobius"/>
    </source>
</evidence>
<organism evidence="2 3">
    <name type="scientific">Aquipluma nitroreducens</name>
    <dbReference type="NCBI Taxonomy" id="2010828"/>
    <lineage>
        <taxon>Bacteria</taxon>
        <taxon>Pseudomonadati</taxon>
        <taxon>Bacteroidota</taxon>
        <taxon>Bacteroidia</taxon>
        <taxon>Marinilabiliales</taxon>
        <taxon>Prolixibacteraceae</taxon>
        <taxon>Aquipluma</taxon>
    </lineage>
</organism>
<proteinExistence type="predicted"/>
<dbReference type="AlphaFoldDB" id="A0A5K7S3S6"/>
<dbReference type="RefSeq" id="WP_318349320.1">
    <property type="nucleotide sequence ID" value="NZ_AP018694.1"/>
</dbReference>
<dbReference type="KEGG" id="anf:AQPE_0365"/>
<dbReference type="EMBL" id="AP018694">
    <property type="protein sequence ID" value="BBE16228.1"/>
    <property type="molecule type" value="Genomic_DNA"/>
</dbReference>